<dbReference type="Gene3D" id="3.30.200.20">
    <property type="entry name" value="Phosphorylase Kinase, domain 1"/>
    <property type="match status" value="1"/>
</dbReference>
<proteinExistence type="predicted"/>
<dbReference type="InterPro" id="IPR013783">
    <property type="entry name" value="Ig-like_fold"/>
</dbReference>
<sequence length="393" mass="44594">MTHHQSSWQFFESTSITKGTSNCHPIFINIRLQDSTISLLRNFLVDLIQNVHGNFDTPDDLESNLAYLVVFSPKSHLFTMIQSSTWKLSEYKTWTQMWPHGCYNMRYEELNCLERILDGRDEPKNLKLPLLELITENFSSGNKVGRGGCGEGILPNGRFVAVKRLFKSHTIDEKMFNQEVKSMLVAKHRNIVRFLGYCSDTQGKAIPMEGDHHMAEERESGYCAPEYLHQGKMSNKSDIYSLGIIIGQVVTGSKEKPDVTKLSPCLEHMLGVEPLEIHFPLALDKEISCSVELTNDTDDYIAFMVSTTSLLQFRTQPKKDIIPPRSKCCVIIAVQAQENAPLNYQTDFYVHSTTVDETLTAKDITDELFDEEEGHVVDEVNLPVVFDVLPPLP</sequence>
<dbReference type="AlphaFoldDB" id="A0AAV5F074"/>
<dbReference type="InterPro" id="IPR000535">
    <property type="entry name" value="MSP_dom"/>
</dbReference>
<dbReference type="InterPro" id="IPR008962">
    <property type="entry name" value="PapD-like_sf"/>
</dbReference>
<dbReference type="Gene3D" id="2.60.40.10">
    <property type="entry name" value="Immunoglobulins"/>
    <property type="match status" value="1"/>
</dbReference>
<name>A0AAV5F074_ELECO</name>
<evidence type="ECO:0000259" key="1">
    <source>
        <dbReference type="PROSITE" id="PS50202"/>
    </source>
</evidence>
<comment type="caution">
    <text evidence="2">The sequence shown here is derived from an EMBL/GenBank/DDBJ whole genome shotgun (WGS) entry which is preliminary data.</text>
</comment>
<dbReference type="PROSITE" id="PS50202">
    <property type="entry name" value="MSP"/>
    <property type="match status" value="1"/>
</dbReference>
<feature type="domain" description="MSP" evidence="1">
    <location>
        <begin position="269"/>
        <end position="387"/>
    </location>
</feature>
<dbReference type="PANTHER" id="PTHR45707">
    <property type="entry name" value="C2 CALCIUM/LIPID-BINDING PLANT PHOSPHORIBOSYLTRANSFERASE FAMILY PROTEIN"/>
    <property type="match status" value="1"/>
</dbReference>
<dbReference type="InterPro" id="IPR011009">
    <property type="entry name" value="Kinase-like_dom_sf"/>
</dbReference>
<dbReference type="SUPFAM" id="SSF49354">
    <property type="entry name" value="PapD-like"/>
    <property type="match status" value="1"/>
</dbReference>
<reference evidence="2" key="1">
    <citation type="journal article" date="2018" name="DNA Res.">
        <title>Multiple hybrid de novo genome assembly of finger millet, an orphan allotetraploid crop.</title>
        <authorList>
            <person name="Hatakeyama M."/>
            <person name="Aluri S."/>
            <person name="Balachadran M.T."/>
            <person name="Sivarajan S.R."/>
            <person name="Patrignani A."/>
            <person name="Gruter S."/>
            <person name="Poveda L."/>
            <person name="Shimizu-Inatsugi R."/>
            <person name="Baeten J."/>
            <person name="Francoijs K.J."/>
            <person name="Nataraja K.N."/>
            <person name="Reddy Y.A.N."/>
            <person name="Phadnis S."/>
            <person name="Ravikumar R.L."/>
            <person name="Schlapbach R."/>
            <person name="Sreeman S.M."/>
            <person name="Shimizu K.K."/>
        </authorList>
    </citation>
    <scope>NUCLEOTIDE SEQUENCE</scope>
</reference>
<dbReference type="Proteomes" id="UP001054889">
    <property type="component" value="Unassembled WGS sequence"/>
</dbReference>
<dbReference type="PANTHER" id="PTHR45707:SF50">
    <property type="entry name" value="VESICLE-ASSOCIATED PROTEIN 1-1"/>
    <property type="match status" value="1"/>
</dbReference>
<dbReference type="EMBL" id="BQKI01000080">
    <property type="protein sequence ID" value="GJN28263.1"/>
    <property type="molecule type" value="Genomic_DNA"/>
</dbReference>
<accession>A0AAV5F074</accession>
<organism evidence="2 3">
    <name type="scientific">Eleusine coracana subsp. coracana</name>
    <dbReference type="NCBI Taxonomy" id="191504"/>
    <lineage>
        <taxon>Eukaryota</taxon>
        <taxon>Viridiplantae</taxon>
        <taxon>Streptophyta</taxon>
        <taxon>Embryophyta</taxon>
        <taxon>Tracheophyta</taxon>
        <taxon>Spermatophyta</taxon>
        <taxon>Magnoliopsida</taxon>
        <taxon>Liliopsida</taxon>
        <taxon>Poales</taxon>
        <taxon>Poaceae</taxon>
        <taxon>PACMAD clade</taxon>
        <taxon>Chloridoideae</taxon>
        <taxon>Cynodonteae</taxon>
        <taxon>Eleusininae</taxon>
        <taxon>Eleusine</taxon>
    </lineage>
</organism>
<gene>
    <name evidence="2" type="primary">gb16368</name>
    <name evidence="2" type="ORF">PR202_gb16368</name>
</gene>
<reference evidence="2" key="2">
    <citation type="submission" date="2021-12" db="EMBL/GenBank/DDBJ databases">
        <title>Resequencing data analysis of finger millet.</title>
        <authorList>
            <person name="Hatakeyama M."/>
            <person name="Aluri S."/>
            <person name="Balachadran M.T."/>
            <person name="Sivarajan S.R."/>
            <person name="Poveda L."/>
            <person name="Shimizu-Inatsugi R."/>
            <person name="Schlapbach R."/>
            <person name="Sreeman S.M."/>
            <person name="Shimizu K.K."/>
        </authorList>
    </citation>
    <scope>NUCLEOTIDE SEQUENCE</scope>
</reference>
<keyword evidence="3" id="KW-1185">Reference proteome</keyword>
<evidence type="ECO:0000313" key="2">
    <source>
        <dbReference type="EMBL" id="GJN28263.1"/>
    </source>
</evidence>
<dbReference type="Gene3D" id="1.10.510.10">
    <property type="entry name" value="Transferase(Phosphotransferase) domain 1"/>
    <property type="match status" value="1"/>
</dbReference>
<dbReference type="SUPFAM" id="SSF56112">
    <property type="entry name" value="Protein kinase-like (PK-like)"/>
    <property type="match status" value="1"/>
</dbReference>
<dbReference type="Pfam" id="PF00635">
    <property type="entry name" value="Motile_Sperm"/>
    <property type="match status" value="1"/>
</dbReference>
<protein>
    <recommendedName>
        <fullName evidence="1">MSP domain-containing protein</fullName>
    </recommendedName>
</protein>
<evidence type="ECO:0000313" key="3">
    <source>
        <dbReference type="Proteomes" id="UP001054889"/>
    </source>
</evidence>